<comment type="caution">
    <text evidence="1">The sequence shown here is derived from an EMBL/GenBank/DDBJ whole genome shotgun (WGS) entry which is preliminary data.</text>
</comment>
<accession>A0ACC8E416</accession>
<evidence type="ECO:0000313" key="2">
    <source>
        <dbReference type="Proteomes" id="UP000091857"/>
    </source>
</evidence>
<dbReference type="Proteomes" id="UP000091857">
    <property type="component" value="Chromosome 1"/>
</dbReference>
<keyword evidence="2" id="KW-1185">Reference proteome</keyword>
<reference evidence="2" key="1">
    <citation type="journal article" date="2016" name="Nat. Biotechnol.">
        <title>Sequencing wild and cultivated cassava and related species reveals extensive interspecific hybridization and genetic diversity.</title>
        <authorList>
            <person name="Bredeson J.V."/>
            <person name="Lyons J.B."/>
            <person name="Prochnik S.E."/>
            <person name="Wu G.A."/>
            <person name="Ha C.M."/>
            <person name="Edsinger-Gonzales E."/>
            <person name="Grimwood J."/>
            <person name="Schmutz J."/>
            <person name="Rabbi I.Y."/>
            <person name="Egesi C."/>
            <person name="Nauluvula P."/>
            <person name="Lebot V."/>
            <person name="Ndunguru J."/>
            <person name="Mkamilo G."/>
            <person name="Bart R.S."/>
            <person name="Setter T.L."/>
            <person name="Gleadow R.M."/>
            <person name="Kulakow P."/>
            <person name="Ferguson M.E."/>
            <person name="Rounsley S."/>
            <person name="Rokhsar D.S."/>
        </authorList>
    </citation>
    <scope>NUCLEOTIDE SEQUENCE [LARGE SCALE GENOMIC DNA]</scope>
    <source>
        <strain evidence="2">cv. AM560-2</strain>
    </source>
</reference>
<evidence type="ECO:0000313" key="1">
    <source>
        <dbReference type="EMBL" id="OAY59245.2"/>
    </source>
</evidence>
<dbReference type="EMBL" id="CM004387">
    <property type="protein sequence ID" value="OAY59245.2"/>
    <property type="molecule type" value="Genomic_DNA"/>
</dbReference>
<organism evidence="1 2">
    <name type="scientific">Manihot esculenta</name>
    <name type="common">Cassava</name>
    <name type="synonym">Jatropha manihot</name>
    <dbReference type="NCBI Taxonomy" id="3983"/>
    <lineage>
        <taxon>Eukaryota</taxon>
        <taxon>Viridiplantae</taxon>
        <taxon>Streptophyta</taxon>
        <taxon>Embryophyta</taxon>
        <taxon>Tracheophyta</taxon>
        <taxon>Spermatophyta</taxon>
        <taxon>Magnoliopsida</taxon>
        <taxon>eudicotyledons</taxon>
        <taxon>Gunneridae</taxon>
        <taxon>Pentapetalae</taxon>
        <taxon>rosids</taxon>
        <taxon>fabids</taxon>
        <taxon>Malpighiales</taxon>
        <taxon>Euphorbiaceae</taxon>
        <taxon>Crotonoideae</taxon>
        <taxon>Manihoteae</taxon>
        <taxon>Manihot</taxon>
    </lineage>
</organism>
<name>A0ACC8E416_MANES</name>
<gene>
    <name evidence="1" type="ORF">MANES_01G007451v8</name>
</gene>
<proteinExistence type="predicted"/>
<protein>
    <submittedName>
        <fullName evidence="1">Uncharacterized protein</fullName>
    </submittedName>
</protein>
<sequence>MCTVKILYHNNSNLKSKYLMRRNLSSSLTFLLNFSSL</sequence>